<name>A0A4Z2EDW2_9TELE</name>
<protein>
    <submittedName>
        <fullName evidence="1">Uncharacterized protein</fullName>
    </submittedName>
</protein>
<comment type="caution">
    <text evidence="1">The sequence shown here is derived from an EMBL/GenBank/DDBJ whole genome shotgun (WGS) entry which is preliminary data.</text>
</comment>
<keyword evidence="2" id="KW-1185">Reference proteome</keyword>
<dbReference type="EMBL" id="SRLO01009733">
    <property type="protein sequence ID" value="TNN26684.1"/>
    <property type="molecule type" value="Genomic_DNA"/>
</dbReference>
<sequence>MFIVLHLGYWVLLCSTYNNIYCVSRNKPRKRAALLLLLLLLQAQLPLLHHTWSDMAGHQKINLFPLHLFKTLLICCLPIKGLAPGEEPIERHEGCETQANPQAAF</sequence>
<evidence type="ECO:0000313" key="2">
    <source>
        <dbReference type="Proteomes" id="UP000314294"/>
    </source>
</evidence>
<dbReference type="AlphaFoldDB" id="A0A4Z2EDW2"/>
<accession>A0A4Z2EDW2</accession>
<reference evidence="1 2" key="1">
    <citation type="submission" date="2019-03" db="EMBL/GenBank/DDBJ databases">
        <title>First draft genome of Liparis tanakae, snailfish: a comprehensive survey of snailfish specific genes.</title>
        <authorList>
            <person name="Kim W."/>
            <person name="Song I."/>
            <person name="Jeong J.-H."/>
            <person name="Kim D."/>
            <person name="Kim S."/>
            <person name="Ryu S."/>
            <person name="Song J.Y."/>
            <person name="Lee S.K."/>
        </authorList>
    </citation>
    <scope>NUCLEOTIDE SEQUENCE [LARGE SCALE GENOMIC DNA]</scope>
    <source>
        <tissue evidence="1">Muscle</tissue>
    </source>
</reference>
<proteinExistence type="predicted"/>
<dbReference type="Proteomes" id="UP000314294">
    <property type="component" value="Unassembled WGS sequence"/>
</dbReference>
<evidence type="ECO:0000313" key="1">
    <source>
        <dbReference type="EMBL" id="TNN26684.1"/>
    </source>
</evidence>
<gene>
    <name evidence="1" type="ORF">EYF80_063180</name>
</gene>
<organism evidence="1 2">
    <name type="scientific">Liparis tanakae</name>
    <name type="common">Tanaka's snailfish</name>
    <dbReference type="NCBI Taxonomy" id="230148"/>
    <lineage>
        <taxon>Eukaryota</taxon>
        <taxon>Metazoa</taxon>
        <taxon>Chordata</taxon>
        <taxon>Craniata</taxon>
        <taxon>Vertebrata</taxon>
        <taxon>Euteleostomi</taxon>
        <taxon>Actinopterygii</taxon>
        <taxon>Neopterygii</taxon>
        <taxon>Teleostei</taxon>
        <taxon>Neoteleostei</taxon>
        <taxon>Acanthomorphata</taxon>
        <taxon>Eupercaria</taxon>
        <taxon>Perciformes</taxon>
        <taxon>Cottioidei</taxon>
        <taxon>Cottales</taxon>
        <taxon>Liparidae</taxon>
        <taxon>Liparis</taxon>
    </lineage>
</organism>